<feature type="active site" description="Proton donor/acceptor" evidence="7">
    <location>
        <position position="315"/>
    </location>
</feature>
<keyword evidence="4 7" id="KW-0133">Cell shape</keyword>
<dbReference type="EMBL" id="CP001823">
    <property type="protein sequence ID" value="ACZ39298.1"/>
    <property type="molecule type" value="Genomic_DNA"/>
</dbReference>
<proteinExistence type="inferred from homology"/>
<evidence type="ECO:0000256" key="8">
    <source>
        <dbReference type="SAM" id="SignalP"/>
    </source>
</evidence>
<dbReference type="GO" id="GO:0005576">
    <property type="term" value="C:extracellular region"/>
    <property type="evidence" value="ECO:0007669"/>
    <property type="project" value="TreeGrafter"/>
</dbReference>
<accession>D1C4Y1</accession>
<evidence type="ECO:0000256" key="1">
    <source>
        <dbReference type="ARBA" id="ARBA00004752"/>
    </source>
</evidence>
<evidence type="ECO:0000256" key="5">
    <source>
        <dbReference type="ARBA" id="ARBA00022984"/>
    </source>
</evidence>
<evidence type="ECO:0000259" key="9">
    <source>
        <dbReference type="PROSITE" id="PS52029"/>
    </source>
</evidence>
<keyword evidence="6 7" id="KW-0961">Cell wall biogenesis/degradation</keyword>
<evidence type="ECO:0000256" key="6">
    <source>
        <dbReference type="ARBA" id="ARBA00023316"/>
    </source>
</evidence>
<dbReference type="SUPFAM" id="SSF141523">
    <property type="entry name" value="L,D-transpeptidase catalytic domain-like"/>
    <property type="match status" value="1"/>
</dbReference>
<dbReference type="RefSeq" id="WP_012872344.1">
    <property type="nucleotide sequence ID" value="NC_013523.1"/>
</dbReference>
<dbReference type="InterPro" id="IPR038063">
    <property type="entry name" value="Transpep_catalytic_dom"/>
</dbReference>
<comment type="pathway">
    <text evidence="1 7">Cell wall biogenesis; peptidoglycan biosynthesis.</text>
</comment>
<dbReference type="GO" id="GO:0071555">
    <property type="term" value="P:cell wall organization"/>
    <property type="evidence" value="ECO:0007669"/>
    <property type="project" value="UniProtKB-UniRule"/>
</dbReference>
<dbReference type="GO" id="GO:0016740">
    <property type="term" value="F:transferase activity"/>
    <property type="evidence" value="ECO:0007669"/>
    <property type="project" value="UniProtKB-KW"/>
</dbReference>
<feature type="signal peptide" evidence="8">
    <location>
        <begin position="1"/>
        <end position="27"/>
    </location>
</feature>
<protein>
    <submittedName>
        <fullName evidence="10">ErfK/YbiS/YcfS/YnhG family protein</fullName>
    </submittedName>
</protein>
<gene>
    <name evidence="10" type="ordered locus">Sthe_1865</name>
</gene>
<evidence type="ECO:0000256" key="2">
    <source>
        <dbReference type="ARBA" id="ARBA00005992"/>
    </source>
</evidence>
<sequence length="356" mass="40660">MRRLVSLATALVLSLVFLPVGSTPVSAAAPPLQQLERVVYFPQTGHHAQTEFLHFWWSHGGVDIFGFPITEEIGEDGLRVQYFERARFEWHPENPENFRVQLGLVGRQVTAGRDHPAFTPIRLDQPYQNNDAHWYFPETGHFLSFGFKNFWLANGGLDIFGYPISEEFTENGHTVQYFERARFEWHPEHRGTRYEVQLGLLGRQVAESRGVNTAGIGQRPDSGVFPHITRLPDKWIEVNLSVPQRLTAWEGNTPVFSSPMSGGLPQYPTPVGTFTVQWKLRYDDMTGGLAGTPEYYYLPDVPYVMYFYTGGYAIHGTYWHSDFGYPRSRGCVNLPIDAAGWLYNWAPPGTPIWIHY</sequence>
<comment type="similarity">
    <text evidence="2">Belongs to the YkuD family.</text>
</comment>
<dbReference type="InParanoid" id="D1C4Y1"/>
<dbReference type="AlphaFoldDB" id="D1C4Y1"/>
<keyword evidence="11" id="KW-1185">Reference proteome</keyword>
<reference evidence="11" key="1">
    <citation type="submission" date="2009-11" db="EMBL/GenBank/DDBJ databases">
        <title>The complete chromosome 1 of Sphaerobacter thermophilus DSM 20745.</title>
        <authorList>
            <person name="Lucas S."/>
            <person name="Copeland A."/>
            <person name="Lapidus A."/>
            <person name="Glavina del Rio T."/>
            <person name="Dalin E."/>
            <person name="Tice H."/>
            <person name="Bruce D."/>
            <person name="Goodwin L."/>
            <person name="Pitluck S."/>
            <person name="Kyrpides N."/>
            <person name="Mavromatis K."/>
            <person name="Ivanova N."/>
            <person name="Mikhailova N."/>
            <person name="LaButti K.M."/>
            <person name="Clum A."/>
            <person name="Sun H.I."/>
            <person name="Brettin T."/>
            <person name="Detter J.C."/>
            <person name="Han C."/>
            <person name="Larimer F."/>
            <person name="Land M."/>
            <person name="Hauser L."/>
            <person name="Markowitz V."/>
            <person name="Cheng J.F."/>
            <person name="Hugenholtz P."/>
            <person name="Woyke T."/>
            <person name="Wu D."/>
            <person name="Steenblock K."/>
            <person name="Schneider S."/>
            <person name="Pukall R."/>
            <person name="Goeker M."/>
            <person name="Klenk H.P."/>
            <person name="Eisen J.A."/>
        </authorList>
    </citation>
    <scope>NUCLEOTIDE SEQUENCE [LARGE SCALE GENOMIC DNA]</scope>
    <source>
        <strain evidence="11">ATCC 49802 / DSM 20745 / S 6022</strain>
    </source>
</reference>
<dbReference type="GO" id="GO:0071972">
    <property type="term" value="F:peptidoglycan L,D-transpeptidase activity"/>
    <property type="evidence" value="ECO:0007669"/>
    <property type="project" value="TreeGrafter"/>
</dbReference>
<dbReference type="Pfam" id="PF03734">
    <property type="entry name" value="YkuD"/>
    <property type="match status" value="1"/>
</dbReference>
<dbReference type="Proteomes" id="UP000002027">
    <property type="component" value="Chromosome 1"/>
</dbReference>
<evidence type="ECO:0000313" key="10">
    <source>
        <dbReference type="EMBL" id="ACZ39298.1"/>
    </source>
</evidence>
<dbReference type="Gene3D" id="2.40.440.10">
    <property type="entry name" value="L,D-transpeptidase catalytic domain-like"/>
    <property type="match status" value="1"/>
</dbReference>
<feature type="domain" description="L,D-TPase catalytic" evidence="9">
    <location>
        <begin position="234"/>
        <end position="355"/>
    </location>
</feature>
<dbReference type="HOGENOM" id="CLU_735080_0_0_0"/>
<keyword evidence="8" id="KW-0732">Signal</keyword>
<evidence type="ECO:0000313" key="11">
    <source>
        <dbReference type="Proteomes" id="UP000002027"/>
    </source>
</evidence>
<evidence type="ECO:0000256" key="7">
    <source>
        <dbReference type="PROSITE-ProRule" id="PRU01373"/>
    </source>
</evidence>
<dbReference type="PANTHER" id="PTHR30582:SF2">
    <property type="entry name" value="L,D-TRANSPEPTIDASE YCIB-RELATED"/>
    <property type="match status" value="1"/>
</dbReference>
<evidence type="ECO:0000256" key="4">
    <source>
        <dbReference type="ARBA" id="ARBA00022960"/>
    </source>
</evidence>
<dbReference type="STRING" id="479434.Sthe_1865"/>
<feature type="active site" description="Nucleophile" evidence="7">
    <location>
        <position position="331"/>
    </location>
</feature>
<reference evidence="10 11" key="2">
    <citation type="journal article" date="2010" name="Stand. Genomic Sci.">
        <title>Complete genome sequence of Desulfohalobium retbaense type strain (HR(100)).</title>
        <authorList>
            <person name="Spring S."/>
            <person name="Nolan M."/>
            <person name="Lapidus A."/>
            <person name="Glavina Del Rio T."/>
            <person name="Copeland A."/>
            <person name="Tice H."/>
            <person name="Cheng J.F."/>
            <person name="Lucas S."/>
            <person name="Land M."/>
            <person name="Chen F."/>
            <person name="Bruce D."/>
            <person name="Goodwin L."/>
            <person name="Pitluck S."/>
            <person name="Ivanova N."/>
            <person name="Mavromatis K."/>
            <person name="Mikhailova N."/>
            <person name="Pati A."/>
            <person name="Chen A."/>
            <person name="Palaniappan K."/>
            <person name="Hauser L."/>
            <person name="Chang Y.J."/>
            <person name="Jeffries C.D."/>
            <person name="Munk C."/>
            <person name="Kiss H."/>
            <person name="Chain P."/>
            <person name="Han C."/>
            <person name="Brettin T."/>
            <person name="Detter J.C."/>
            <person name="Schuler E."/>
            <person name="Goker M."/>
            <person name="Rohde M."/>
            <person name="Bristow J."/>
            <person name="Eisen J.A."/>
            <person name="Markowitz V."/>
            <person name="Hugenholtz P."/>
            <person name="Kyrpides N.C."/>
            <person name="Klenk H.P."/>
        </authorList>
    </citation>
    <scope>NUCLEOTIDE SEQUENCE [LARGE SCALE GENOMIC DNA]</scope>
    <source>
        <strain evidence="11">ATCC 49802 / DSM 20745 / S 6022</strain>
    </source>
</reference>
<keyword evidence="5 7" id="KW-0573">Peptidoglycan synthesis</keyword>
<dbReference type="KEGG" id="sti:Sthe_1865"/>
<dbReference type="eggNOG" id="COG1376">
    <property type="taxonomic scope" value="Bacteria"/>
</dbReference>
<name>D1C4Y1_SPHTD</name>
<dbReference type="InterPro" id="IPR005490">
    <property type="entry name" value="LD_TPept_cat_dom"/>
</dbReference>
<dbReference type="PANTHER" id="PTHR30582">
    <property type="entry name" value="L,D-TRANSPEPTIDASE"/>
    <property type="match status" value="1"/>
</dbReference>
<dbReference type="PROSITE" id="PS52029">
    <property type="entry name" value="LD_TPASE"/>
    <property type="match status" value="1"/>
</dbReference>
<dbReference type="CDD" id="cd16913">
    <property type="entry name" value="YkuD_like"/>
    <property type="match status" value="1"/>
</dbReference>
<keyword evidence="3" id="KW-0808">Transferase</keyword>
<feature type="chain" id="PRO_5003021080" evidence="8">
    <location>
        <begin position="28"/>
        <end position="356"/>
    </location>
</feature>
<evidence type="ECO:0000256" key="3">
    <source>
        <dbReference type="ARBA" id="ARBA00022679"/>
    </source>
</evidence>
<dbReference type="GO" id="GO:0018104">
    <property type="term" value="P:peptidoglycan-protein cross-linking"/>
    <property type="evidence" value="ECO:0007669"/>
    <property type="project" value="TreeGrafter"/>
</dbReference>
<dbReference type="eggNOG" id="COG5479">
    <property type="taxonomic scope" value="Bacteria"/>
</dbReference>
<dbReference type="InterPro" id="IPR050979">
    <property type="entry name" value="LD-transpeptidase"/>
</dbReference>
<dbReference type="OrthoDB" id="160089at2"/>
<dbReference type="GO" id="GO:0008360">
    <property type="term" value="P:regulation of cell shape"/>
    <property type="evidence" value="ECO:0007669"/>
    <property type="project" value="UniProtKB-UniRule"/>
</dbReference>
<dbReference type="UniPathway" id="UPA00219"/>
<organism evidence="10 11">
    <name type="scientific">Sphaerobacter thermophilus (strain ATCC 49802 / DSM 20745 / KCCM 41009 / NCIMB 13125 / S 6022)</name>
    <dbReference type="NCBI Taxonomy" id="479434"/>
    <lineage>
        <taxon>Bacteria</taxon>
        <taxon>Pseudomonadati</taxon>
        <taxon>Thermomicrobiota</taxon>
        <taxon>Thermomicrobia</taxon>
        <taxon>Sphaerobacterales</taxon>
        <taxon>Sphaerobacterineae</taxon>
        <taxon>Sphaerobacteraceae</taxon>
        <taxon>Sphaerobacter</taxon>
    </lineage>
</organism>